<evidence type="ECO:0000256" key="1">
    <source>
        <dbReference type="ARBA" id="ARBA00008761"/>
    </source>
</evidence>
<dbReference type="GO" id="GO:0004519">
    <property type="term" value="F:endonuclease activity"/>
    <property type="evidence" value="ECO:0007669"/>
    <property type="project" value="UniProtKB-KW"/>
</dbReference>
<gene>
    <name evidence="7" type="ORF">ACE1B6_26575</name>
</gene>
<keyword evidence="4" id="KW-0233">DNA recombination</keyword>
<protein>
    <submittedName>
        <fullName evidence="7">RNA-guided endonuclease InsQ/TnpB family protein</fullName>
    </submittedName>
</protein>
<keyword evidence="7" id="KW-0540">Nuclease</keyword>
<feature type="domain" description="Cas12f1-like TNB" evidence="6">
    <location>
        <begin position="300"/>
        <end position="365"/>
    </location>
</feature>
<comment type="similarity">
    <text evidence="1">In the C-terminal section; belongs to the transposase 35 family.</text>
</comment>
<evidence type="ECO:0000256" key="4">
    <source>
        <dbReference type="ARBA" id="ARBA00023172"/>
    </source>
</evidence>
<keyword evidence="8" id="KW-1185">Reference proteome</keyword>
<keyword evidence="3" id="KW-0238">DNA-binding</keyword>
<evidence type="ECO:0000313" key="7">
    <source>
        <dbReference type="EMBL" id="MFB2938833.1"/>
    </source>
</evidence>
<dbReference type="InterPro" id="IPR001959">
    <property type="entry name" value="Transposase"/>
</dbReference>
<keyword evidence="2" id="KW-0815">Transposition</keyword>
<dbReference type="EMBL" id="JBHFNS010000092">
    <property type="protein sequence ID" value="MFB2938833.1"/>
    <property type="molecule type" value="Genomic_DNA"/>
</dbReference>
<evidence type="ECO:0000313" key="8">
    <source>
        <dbReference type="Proteomes" id="UP001576776"/>
    </source>
</evidence>
<dbReference type="Proteomes" id="UP001576776">
    <property type="component" value="Unassembled WGS sequence"/>
</dbReference>
<evidence type="ECO:0000256" key="3">
    <source>
        <dbReference type="ARBA" id="ARBA00023125"/>
    </source>
</evidence>
<dbReference type="Pfam" id="PF01385">
    <property type="entry name" value="OrfB_IS605"/>
    <property type="match status" value="1"/>
</dbReference>
<keyword evidence="7" id="KW-0255">Endonuclease</keyword>
<reference evidence="7 8" key="1">
    <citation type="submission" date="2024-09" db="EMBL/GenBank/DDBJ databases">
        <title>Floridaenema gen nov. (Aerosakkonemataceae, Aerosakkonematales ord. nov., Cyanobacteria) from benthic tropical and subtropical fresh waters, with the description of four new species.</title>
        <authorList>
            <person name="Moretto J.A."/>
            <person name="Berthold D.E."/>
            <person name="Lefler F.W."/>
            <person name="Huang I.-S."/>
            <person name="Laughinghouse H. IV."/>
        </authorList>
    </citation>
    <scope>NUCLEOTIDE SEQUENCE [LARGE SCALE GENOMIC DNA]</scope>
    <source>
        <strain evidence="7 8">BLCC-F154</strain>
    </source>
</reference>
<organism evidence="7 8">
    <name type="scientific">Floridaenema fluviatile BLCC-F154</name>
    <dbReference type="NCBI Taxonomy" id="3153640"/>
    <lineage>
        <taxon>Bacteria</taxon>
        <taxon>Bacillati</taxon>
        <taxon>Cyanobacteriota</taxon>
        <taxon>Cyanophyceae</taxon>
        <taxon>Oscillatoriophycideae</taxon>
        <taxon>Aerosakkonematales</taxon>
        <taxon>Aerosakkonemataceae</taxon>
        <taxon>Floridanema</taxon>
        <taxon>Floridanema fluviatile</taxon>
    </lineage>
</organism>
<dbReference type="RefSeq" id="WP_413260308.1">
    <property type="nucleotide sequence ID" value="NZ_JBHFNS010000092.1"/>
</dbReference>
<feature type="domain" description="Probable transposase IS891/IS1136/IS1341" evidence="5">
    <location>
        <begin position="170"/>
        <end position="288"/>
    </location>
</feature>
<sequence>MLVVEAKLKNGTSEQYQRLNEAIKTAQFVRNKCVRYWMDNKGTTRNDLQKLCAVLAKDSTTPWVNKLNSQARQSSADRAWAAIARFYLNCHDSSIKKKGFPKFKKYSRSVEYKITGYKLSDDRKQITFTDGFKAGTFDLWCSQKTLVYYSSQQMRRLRVVRRADGYYCQFLIDYERQEKHEFTGSVVGIDLGLNVFYTDSKGNTVENPRFLKKTVRRLRKAQRKLSKRFKKAQKQSNNYHKQRQKVAKLHLKVSRQRKDRAIKDALALVQSHDLVVYEALKVSNLVKNHKLAKSISDASWYQFTQWLNYFAKIHKITCIAVPPQFTTIDCSVCGAKVYKTLSTRTHLCPHCKTVLARDFNAAINILKKGLKYLGEYLNGTVGHTGTDPNDWGESGLWIFNRDVEDLSRLVEPVIPRSDSGKIPRHSNA</sequence>
<dbReference type="Pfam" id="PF07282">
    <property type="entry name" value="Cas12f1-like_TNB"/>
    <property type="match status" value="1"/>
</dbReference>
<accession>A0ABV4YL67</accession>
<evidence type="ECO:0000256" key="2">
    <source>
        <dbReference type="ARBA" id="ARBA00022578"/>
    </source>
</evidence>
<evidence type="ECO:0000259" key="6">
    <source>
        <dbReference type="Pfam" id="PF07282"/>
    </source>
</evidence>
<keyword evidence="7" id="KW-0378">Hydrolase</keyword>
<name>A0ABV4YL67_9CYAN</name>
<dbReference type="InterPro" id="IPR010095">
    <property type="entry name" value="Cas12f1-like_TNB"/>
</dbReference>
<comment type="caution">
    <text evidence="7">The sequence shown here is derived from an EMBL/GenBank/DDBJ whole genome shotgun (WGS) entry which is preliminary data.</text>
</comment>
<dbReference type="NCBIfam" id="NF040570">
    <property type="entry name" value="guided_TnpB"/>
    <property type="match status" value="1"/>
</dbReference>
<evidence type="ECO:0000259" key="5">
    <source>
        <dbReference type="Pfam" id="PF01385"/>
    </source>
</evidence>
<proteinExistence type="inferred from homology"/>